<evidence type="ECO:0000313" key="1">
    <source>
        <dbReference type="EMBL" id="SFD30455.1"/>
    </source>
</evidence>
<dbReference type="OrthoDB" id="1095452at2"/>
<accession>A0A1I1R812</accession>
<name>A0A1I1R812_9FLAO</name>
<organism evidence="1 2">
    <name type="scientific">Flavobacterium phragmitis</name>
    <dbReference type="NCBI Taxonomy" id="739143"/>
    <lineage>
        <taxon>Bacteria</taxon>
        <taxon>Pseudomonadati</taxon>
        <taxon>Bacteroidota</taxon>
        <taxon>Flavobacteriia</taxon>
        <taxon>Flavobacteriales</taxon>
        <taxon>Flavobacteriaceae</taxon>
        <taxon>Flavobacterium</taxon>
    </lineage>
</organism>
<protein>
    <submittedName>
        <fullName evidence="1">Uncharacterized protein</fullName>
    </submittedName>
</protein>
<proteinExistence type="predicted"/>
<gene>
    <name evidence="1" type="ORF">SAMN05216297_106316</name>
</gene>
<dbReference type="Proteomes" id="UP000199672">
    <property type="component" value="Unassembled WGS sequence"/>
</dbReference>
<dbReference type="STRING" id="739143.SAMN05216297_106316"/>
<dbReference type="EMBL" id="FOMH01000006">
    <property type="protein sequence ID" value="SFD30455.1"/>
    <property type="molecule type" value="Genomic_DNA"/>
</dbReference>
<dbReference type="RefSeq" id="WP_143102079.1">
    <property type="nucleotide sequence ID" value="NZ_FOMH01000006.1"/>
</dbReference>
<reference evidence="2" key="1">
    <citation type="submission" date="2016-10" db="EMBL/GenBank/DDBJ databases">
        <authorList>
            <person name="Varghese N."/>
            <person name="Submissions S."/>
        </authorList>
    </citation>
    <scope>NUCLEOTIDE SEQUENCE [LARGE SCALE GENOMIC DNA]</scope>
    <source>
        <strain evidence="2">CGMCC 1.10370</strain>
    </source>
</reference>
<keyword evidence="2" id="KW-1185">Reference proteome</keyword>
<dbReference type="AlphaFoldDB" id="A0A1I1R812"/>
<evidence type="ECO:0000313" key="2">
    <source>
        <dbReference type="Proteomes" id="UP000199672"/>
    </source>
</evidence>
<sequence>MGYGIGEEAIRTLKLSPTWIPGSQMGQPVRVLYSLPITIQAEETPKKYKVTKASYQKMDFPPTIFGN</sequence>